<proteinExistence type="predicted"/>
<comment type="caution">
    <text evidence="1">The sequence shown here is derived from an EMBL/GenBank/DDBJ whole genome shotgun (WGS) entry which is preliminary data.</text>
</comment>
<dbReference type="Proteomes" id="UP000789920">
    <property type="component" value="Unassembled WGS sequence"/>
</dbReference>
<reference evidence="1" key="1">
    <citation type="submission" date="2021-06" db="EMBL/GenBank/DDBJ databases">
        <authorList>
            <person name="Kallberg Y."/>
            <person name="Tangrot J."/>
            <person name="Rosling A."/>
        </authorList>
    </citation>
    <scope>NUCLEOTIDE SEQUENCE</scope>
    <source>
        <strain evidence="1">MA461A</strain>
    </source>
</reference>
<organism evidence="1 2">
    <name type="scientific">Racocetra persica</name>
    <dbReference type="NCBI Taxonomy" id="160502"/>
    <lineage>
        <taxon>Eukaryota</taxon>
        <taxon>Fungi</taxon>
        <taxon>Fungi incertae sedis</taxon>
        <taxon>Mucoromycota</taxon>
        <taxon>Glomeromycotina</taxon>
        <taxon>Glomeromycetes</taxon>
        <taxon>Diversisporales</taxon>
        <taxon>Gigasporaceae</taxon>
        <taxon>Racocetra</taxon>
    </lineage>
</organism>
<gene>
    <name evidence="1" type="ORF">RPERSI_LOCUS21696</name>
</gene>
<protein>
    <submittedName>
        <fullName evidence="1">22354_t:CDS:1</fullName>
    </submittedName>
</protein>
<sequence length="163" mass="18653">DSEIDELFRIFQVLGTPDESVWPNITQFKDFKPVFPKWKPQPLDNYVPTLNSHGVDLLSKMLTYDDSLRISAKRALSHTFFNEINENNRCLSSRPLLKDKCEHETDNACKQSSSTSSLAVLNSKPDFINKDNCETNIGKEYKQPTEVNSTVDVSKVEPVSWRL</sequence>
<dbReference type="EMBL" id="CAJVQC010064107">
    <property type="protein sequence ID" value="CAG8804281.1"/>
    <property type="molecule type" value="Genomic_DNA"/>
</dbReference>
<keyword evidence="2" id="KW-1185">Reference proteome</keyword>
<evidence type="ECO:0000313" key="2">
    <source>
        <dbReference type="Proteomes" id="UP000789920"/>
    </source>
</evidence>
<accession>A0ACA9RPG3</accession>
<feature type="non-terminal residue" evidence="1">
    <location>
        <position position="1"/>
    </location>
</feature>
<name>A0ACA9RPG3_9GLOM</name>
<evidence type="ECO:0000313" key="1">
    <source>
        <dbReference type="EMBL" id="CAG8804281.1"/>
    </source>
</evidence>